<dbReference type="InterPro" id="IPR050593">
    <property type="entry name" value="LovG"/>
</dbReference>
<dbReference type="InterPro" id="IPR005645">
    <property type="entry name" value="FSH-like_dom"/>
</dbReference>
<name>A0A168A749_9HYPO</name>
<dbReference type="Pfam" id="PF03959">
    <property type="entry name" value="FSH1"/>
    <property type="match status" value="1"/>
</dbReference>
<dbReference type="SUPFAM" id="SSF53474">
    <property type="entry name" value="alpha/beta-Hydrolases"/>
    <property type="match status" value="1"/>
</dbReference>
<keyword evidence="4" id="KW-1185">Reference proteome</keyword>
<evidence type="ECO:0000313" key="4">
    <source>
        <dbReference type="Proteomes" id="UP000076874"/>
    </source>
</evidence>
<comment type="caution">
    <text evidence="3">The sequence shown here is derived from an EMBL/GenBank/DDBJ whole genome shotgun (WGS) entry which is preliminary data.</text>
</comment>
<dbReference type="GO" id="GO:0016787">
    <property type="term" value="F:hydrolase activity"/>
    <property type="evidence" value="ECO:0007669"/>
    <property type="project" value="UniProtKB-KW"/>
</dbReference>
<dbReference type="PANTHER" id="PTHR48070:SF7">
    <property type="entry name" value="SERINE HYDROLASE FSH DOMAIN-CONTAINING PROTEIN-RELATED"/>
    <property type="match status" value="1"/>
</dbReference>
<dbReference type="Gene3D" id="3.40.50.1820">
    <property type="entry name" value="alpha/beta hydrolase"/>
    <property type="match status" value="1"/>
</dbReference>
<evidence type="ECO:0000313" key="3">
    <source>
        <dbReference type="EMBL" id="OAA68338.1"/>
    </source>
</evidence>
<protein>
    <submittedName>
        <fullName evidence="3">Ef-hand calcium-binding domain protein</fullName>
    </submittedName>
</protein>
<dbReference type="PANTHER" id="PTHR48070">
    <property type="entry name" value="ESTERASE OVCA2"/>
    <property type="match status" value="1"/>
</dbReference>
<keyword evidence="1" id="KW-0378">Hydrolase</keyword>
<dbReference type="Proteomes" id="UP000076874">
    <property type="component" value="Unassembled WGS sequence"/>
</dbReference>
<accession>A0A168A749</accession>
<feature type="domain" description="Serine hydrolase" evidence="2">
    <location>
        <begin position="1"/>
        <end position="274"/>
    </location>
</feature>
<dbReference type="AlphaFoldDB" id="A0A168A749"/>
<proteinExistence type="predicted"/>
<organism evidence="3 4">
    <name type="scientific">Niveomyces insectorum RCEF 264</name>
    <dbReference type="NCBI Taxonomy" id="1081102"/>
    <lineage>
        <taxon>Eukaryota</taxon>
        <taxon>Fungi</taxon>
        <taxon>Dikarya</taxon>
        <taxon>Ascomycota</taxon>
        <taxon>Pezizomycotina</taxon>
        <taxon>Sordariomycetes</taxon>
        <taxon>Hypocreomycetidae</taxon>
        <taxon>Hypocreales</taxon>
        <taxon>Cordycipitaceae</taxon>
        <taxon>Niveomyces</taxon>
    </lineage>
</organism>
<evidence type="ECO:0000256" key="1">
    <source>
        <dbReference type="ARBA" id="ARBA00022801"/>
    </source>
</evidence>
<dbReference type="GO" id="GO:0019748">
    <property type="term" value="P:secondary metabolic process"/>
    <property type="evidence" value="ECO:0007669"/>
    <property type="project" value="TreeGrafter"/>
</dbReference>
<dbReference type="OrthoDB" id="4861614at2759"/>
<evidence type="ECO:0000259" key="2">
    <source>
        <dbReference type="Pfam" id="PF03959"/>
    </source>
</evidence>
<reference evidence="3 4" key="1">
    <citation type="journal article" date="2016" name="Genome Biol. Evol.">
        <title>Divergent and convergent evolution of fungal pathogenicity.</title>
        <authorList>
            <person name="Shang Y."/>
            <person name="Xiao G."/>
            <person name="Zheng P."/>
            <person name="Cen K."/>
            <person name="Zhan S."/>
            <person name="Wang C."/>
        </authorList>
    </citation>
    <scope>NUCLEOTIDE SEQUENCE [LARGE SCALE GENOMIC DNA]</scope>
    <source>
        <strain evidence="3 4">RCEF 264</strain>
    </source>
</reference>
<dbReference type="GO" id="GO:0005634">
    <property type="term" value="C:nucleus"/>
    <property type="evidence" value="ECO:0007669"/>
    <property type="project" value="TreeGrafter"/>
</dbReference>
<dbReference type="GO" id="GO:0005737">
    <property type="term" value="C:cytoplasm"/>
    <property type="evidence" value="ECO:0007669"/>
    <property type="project" value="TreeGrafter"/>
</dbReference>
<dbReference type="STRING" id="1081102.A0A168A749"/>
<dbReference type="InterPro" id="IPR029058">
    <property type="entry name" value="AB_hydrolase_fold"/>
</dbReference>
<sequence>MRILCLHGKGTSGSIFRSQTAALRTRLDESFVFDFVDAPFRSTTAPGVDTLFGADSGAFSWWPEDTAQAIRAAHRWLDDYLAAHGPYDALMGFSQGCLLIASYLMYRAREGTAAATAATAATAAAPAPLPFRGAIFVCGGVSFTSLADLGVPIPARAAAIERQSVQALHQRTRQFQALAAQPDQIQRGVGLWDDTSNLVHDPSGALPTDPHDVFGLDFASPSFPADLFLPLPTVHVYGRRDPRFPSAIQLAHFCPVRAMYDHGGGHEIPRTTDVSVRIAGLITQLARDIGSIGAGSGGK</sequence>
<dbReference type="EMBL" id="AZHD01000001">
    <property type="protein sequence ID" value="OAA68338.1"/>
    <property type="molecule type" value="Genomic_DNA"/>
</dbReference>
<gene>
    <name evidence="3" type="ORF">SPI_00533</name>
</gene>